<keyword evidence="2 6" id="KW-0436">Ligase</keyword>
<dbReference type="InterPro" id="IPR000873">
    <property type="entry name" value="AMP-dep_synth/lig_dom"/>
</dbReference>
<feature type="binding site" evidence="6">
    <location>
        <begin position="391"/>
        <end position="393"/>
    </location>
    <ligand>
        <name>ATP</name>
        <dbReference type="ChEBI" id="CHEBI:30616"/>
    </ligand>
</feature>
<evidence type="ECO:0000256" key="1">
    <source>
        <dbReference type="ARBA" id="ARBA00006432"/>
    </source>
</evidence>
<dbReference type="PANTHER" id="PTHR24095">
    <property type="entry name" value="ACETYL-COENZYME A SYNTHETASE"/>
    <property type="match status" value="1"/>
</dbReference>
<evidence type="ECO:0000256" key="6">
    <source>
        <dbReference type="HAMAP-Rule" id="MF_01123"/>
    </source>
</evidence>
<dbReference type="GO" id="GO:0016208">
    <property type="term" value="F:AMP binding"/>
    <property type="evidence" value="ECO:0007669"/>
    <property type="project" value="InterPro"/>
</dbReference>
<protein>
    <recommendedName>
        <fullName evidence="6">Acetyl-coenzyme A synthetase</fullName>
        <shortName evidence="6">AcCoA synthetase</shortName>
        <shortName evidence="6">Acs</shortName>
        <ecNumber evidence="6">6.2.1.1</ecNumber>
    </recommendedName>
    <alternativeName>
        <fullName evidence="6">Acetate--CoA ligase</fullName>
    </alternativeName>
    <alternativeName>
        <fullName evidence="6">Acyl-activating enzyme</fullName>
    </alternativeName>
</protein>
<evidence type="ECO:0000256" key="4">
    <source>
        <dbReference type="ARBA" id="ARBA00022840"/>
    </source>
</evidence>
<dbReference type="Pfam" id="PF16177">
    <property type="entry name" value="ACAS_N"/>
    <property type="match status" value="1"/>
</dbReference>
<dbReference type="NCBIfam" id="TIGR02188">
    <property type="entry name" value="Ac_CoA_lig_AcsA"/>
    <property type="match status" value="1"/>
</dbReference>
<organism evidence="10 11">
    <name type="scientific">Tistrella mobilis</name>
    <dbReference type="NCBI Taxonomy" id="171437"/>
    <lineage>
        <taxon>Bacteria</taxon>
        <taxon>Pseudomonadati</taxon>
        <taxon>Pseudomonadota</taxon>
        <taxon>Alphaproteobacteria</taxon>
        <taxon>Geminicoccales</taxon>
        <taxon>Geminicoccaceae</taxon>
        <taxon>Tistrella</taxon>
    </lineage>
</organism>
<evidence type="ECO:0000259" key="7">
    <source>
        <dbReference type="Pfam" id="PF00501"/>
    </source>
</evidence>
<dbReference type="FunFam" id="3.30.300.30:FF:000004">
    <property type="entry name" value="Acetyl-coenzyme A synthetase"/>
    <property type="match status" value="1"/>
</dbReference>
<feature type="binding site" evidence="6">
    <location>
        <position position="315"/>
    </location>
    <ligand>
        <name>CoA</name>
        <dbReference type="ChEBI" id="CHEBI:57287"/>
    </ligand>
</feature>
<dbReference type="GeneID" id="97239913"/>
<dbReference type="PANTHER" id="PTHR24095:SF14">
    <property type="entry name" value="ACETYL-COENZYME A SYNTHETASE 1"/>
    <property type="match status" value="1"/>
</dbReference>
<sequence length="652" mass="71633">MSDDKTAEPKTLYPVPEAFAREALIDKARYDEMYARSISDPEGFWAEQAEALDWIRRWDRVKNTDFTGDVSIRWFEGGQINVAWNCLDRHEATRGAKTAIIWEPDDPKAPNRLITYAELAADVRRFANVLKAQGVKKGDRVTIYLPMIPEAAVAMLACARIGAVHSVVFAGFSPDSLAGRIEDCGSTVLITADEGLRGGRKVPLKANADKALDHTGGVGTVIVVRHTGGNVAMKDGRDVWWHEAVAEVSDDCPPEPMESEDPLFILYTSGSTGKPKGVLHTTAGYLLYASLTHKTVFDLKEDDVYWCTADVGWVTGHSYILYGPLANGATTLMFEGVPTWPDAGRHWEVVDKYGVTIYYTAPTAIRALMREGEAPVKRSSRKSLRLLGSVGEPINPEAWRWYYDVVGDGRCPITDTWWQTETGGLMIAPLPGATDLKPGSATLPLFGVKPLIVDNEGKPLEGACEGNLCIADSWPGQMRTVYGDHERFAQTYFSTFPGLYFTGDGCRRDEDGYYWITGRVDDVINVSGHRMGTAEIESALVAHAKVAEAAVVGYPHELKGQGIYAYVTLIAGETPSEELRKELVAWVRNEIGPIATPDLIQWAPGLPKTRSGKIMRRILRKIAANEHDGLGDTSTLADPTVVDDLVGNRMNK</sequence>
<dbReference type="GO" id="GO:0046872">
    <property type="term" value="F:metal ion binding"/>
    <property type="evidence" value="ECO:0007669"/>
    <property type="project" value="UniProtKB-KW"/>
</dbReference>
<feature type="binding site" evidence="6">
    <location>
        <position position="543"/>
    </location>
    <ligand>
        <name>Mg(2+)</name>
        <dbReference type="ChEBI" id="CHEBI:18420"/>
    </ligand>
</feature>
<dbReference type="PROSITE" id="PS00455">
    <property type="entry name" value="AMP_BINDING"/>
    <property type="match status" value="1"/>
</dbReference>
<evidence type="ECO:0000256" key="5">
    <source>
        <dbReference type="ARBA" id="ARBA00022990"/>
    </source>
</evidence>
<dbReference type="Proteomes" id="UP000075787">
    <property type="component" value="Unassembled WGS sequence"/>
</dbReference>
<dbReference type="InterPro" id="IPR011904">
    <property type="entry name" value="Ac_CoA_lig"/>
</dbReference>
<comment type="cofactor">
    <cofactor evidence="6">
        <name>Mg(2+)</name>
        <dbReference type="ChEBI" id="CHEBI:18420"/>
    </cofactor>
</comment>
<reference evidence="10 11" key="1">
    <citation type="submission" date="2015-12" db="EMBL/GenBank/DDBJ databases">
        <title>Genome sequence of Tistrella mobilis MCCC 1A02139.</title>
        <authorList>
            <person name="Lu L."/>
            <person name="Lai Q."/>
            <person name="Shao Z."/>
            <person name="Qian P."/>
        </authorList>
    </citation>
    <scope>NUCLEOTIDE SEQUENCE [LARGE SCALE GENOMIC DNA]</scope>
    <source>
        <strain evidence="10 11">MCCC 1A02139</strain>
    </source>
</reference>
<dbReference type="FunFam" id="3.40.50.12780:FF:000001">
    <property type="entry name" value="Acetyl-coenzyme A synthetase"/>
    <property type="match status" value="1"/>
</dbReference>
<dbReference type="AlphaFoldDB" id="A0A161R601"/>
<feature type="binding site" evidence="6">
    <location>
        <position position="541"/>
    </location>
    <ligand>
        <name>Mg(2+)</name>
        <dbReference type="ChEBI" id="CHEBI:18420"/>
    </ligand>
</feature>
<name>A0A161R601_9PROT</name>
<feature type="binding site" evidence="6">
    <location>
        <position position="530"/>
    </location>
    <ligand>
        <name>ATP</name>
        <dbReference type="ChEBI" id="CHEBI:30616"/>
    </ligand>
</feature>
<dbReference type="GO" id="GO:0019427">
    <property type="term" value="P:acetyl-CoA biosynthetic process from acetate"/>
    <property type="evidence" value="ECO:0007669"/>
    <property type="project" value="UniProtKB-UniRule"/>
</dbReference>
<dbReference type="Gene3D" id="3.30.300.30">
    <property type="match status" value="1"/>
</dbReference>
<feature type="domain" description="AMP-binding enzyme C-terminal" evidence="8">
    <location>
        <begin position="535"/>
        <end position="613"/>
    </location>
</feature>
<evidence type="ECO:0000256" key="3">
    <source>
        <dbReference type="ARBA" id="ARBA00022741"/>
    </source>
</evidence>
<feature type="binding site" evidence="6">
    <location>
        <position position="588"/>
    </location>
    <ligand>
        <name>CoA</name>
        <dbReference type="ChEBI" id="CHEBI:57287"/>
    </ligand>
</feature>
<accession>A0A161R601</accession>
<feature type="binding site" evidence="6">
    <location>
        <position position="519"/>
    </location>
    <ligand>
        <name>ATP</name>
        <dbReference type="ChEBI" id="CHEBI:30616"/>
    </ligand>
</feature>
<comment type="caution">
    <text evidence="6">Lacks conserved residue(s) required for the propagation of feature annotation.</text>
</comment>
<dbReference type="InterPro" id="IPR045851">
    <property type="entry name" value="AMP-bd_C_sf"/>
</dbReference>
<dbReference type="SUPFAM" id="SSF56801">
    <property type="entry name" value="Acetyl-CoA synthetase-like"/>
    <property type="match status" value="1"/>
</dbReference>
<comment type="PTM">
    <text evidence="6">Acetylated. Deacetylation by the SIR2-homolog deacetylase activates the enzyme.</text>
</comment>
<dbReference type="InterPro" id="IPR025110">
    <property type="entry name" value="AMP-bd_C"/>
</dbReference>
<keyword evidence="5 6" id="KW-0007">Acetylation</keyword>
<feature type="binding site" evidence="6">
    <location>
        <position position="504"/>
    </location>
    <ligand>
        <name>ATP</name>
        <dbReference type="ChEBI" id="CHEBI:30616"/>
    </ligand>
</feature>
<dbReference type="Pfam" id="PF13193">
    <property type="entry name" value="AMP-binding_C"/>
    <property type="match status" value="1"/>
</dbReference>
<evidence type="ECO:0000313" key="10">
    <source>
        <dbReference type="EMBL" id="KYO54826.1"/>
    </source>
</evidence>
<comment type="caution">
    <text evidence="10">The sequence shown here is derived from an EMBL/GenBank/DDBJ whole genome shotgun (WGS) entry which is preliminary data.</text>
</comment>
<keyword evidence="4 6" id="KW-0067">ATP-binding</keyword>
<dbReference type="Pfam" id="PF00501">
    <property type="entry name" value="AMP-binding"/>
    <property type="match status" value="1"/>
</dbReference>
<keyword evidence="6" id="KW-0460">Magnesium</keyword>
<dbReference type="GO" id="GO:0003987">
    <property type="term" value="F:acetate-CoA ligase activity"/>
    <property type="evidence" value="ECO:0007669"/>
    <property type="project" value="UniProtKB-UniRule"/>
</dbReference>
<proteinExistence type="inferred from homology"/>
<dbReference type="RefSeq" id="WP_062762755.1">
    <property type="nucleotide sequence ID" value="NZ_CP121027.1"/>
</dbReference>
<dbReference type="InterPro" id="IPR020845">
    <property type="entry name" value="AMP-binding_CS"/>
</dbReference>
<keyword evidence="6" id="KW-0479">Metal-binding</keyword>
<evidence type="ECO:0000259" key="9">
    <source>
        <dbReference type="Pfam" id="PF16177"/>
    </source>
</evidence>
<comment type="catalytic activity">
    <reaction evidence="6">
        <text>acetate + ATP + CoA = acetyl-CoA + AMP + diphosphate</text>
        <dbReference type="Rhea" id="RHEA:23176"/>
        <dbReference type="ChEBI" id="CHEBI:30089"/>
        <dbReference type="ChEBI" id="CHEBI:30616"/>
        <dbReference type="ChEBI" id="CHEBI:33019"/>
        <dbReference type="ChEBI" id="CHEBI:57287"/>
        <dbReference type="ChEBI" id="CHEBI:57288"/>
        <dbReference type="ChEBI" id="CHEBI:456215"/>
        <dbReference type="EC" id="6.2.1.1"/>
    </reaction>
</comment>
<feature type="domain" description="Acetyl-coenzyme A synthetase N-terminal" evidence="9">
    <location>
        <begin position="30"/>
        <end position="86"/>
    </location>
</feature>
<dbReference type="EC" id="6.2.1.1" evidence="6"/>
<evidence type="ECO:0000313" key="11">
    <source>
        <dbReference type="Proteomes" id="UP000075787"/>
    </source>
</evidence>
<feature type="modified residue" description="N6-acetyllysine" evidence="6">
    <location>
        <position position="613"/>
    </location>
</feature>
<feature type="binding site" evidence="6">
    <location>
        <begin position="197"/>
        <end position="200"/>
    </location>
    <ligand>
        <name>CoA</name>
        <dbReference type="ChEBI" id="CHEBI:57287"/>
    </ligand>
</feature>
<comment type="similarity">
    <text evidence="1 6">Belongs to the ATP-dependent AMP-binding enzyme family.</text>
</comment>
<dbReference type="InterPro" id="IPR032387">
    <property type="entry name" value="ACAS_N"/>
</dbReference>
<keyword evidence="3 6" id="KW-0547">Nucleotide-binding</keyword>
<dbReference type="GO" id="GO:0005524">
    <property type="term" value="F:ATP binding"/>
    <property type="evidence" value="ECO:0007669"/>
    <property type="project" value="UniProtKB-KW"/>
</dbReference>
<dbReference type="GO" id="GO:0005829">
    <property type="term" value="C:cytosol"/>
    <property type="evidence" value="ECO:0007669"/>
    <property type="project" value="TreeGrafter"/>
</dbReference>
<dbReference type="HAMAP" id="MF_01123">
    <property type="entry name" value="Ac_CoA_synth"/>
    <property type="match status" value="1"/>
</dbReference>
<dbReference type="NCBIfam" id="NF001208">
    <property type="entry name" value="PRK00174.1"/>
    <property type="match status" value="1"/>
</dbReference>
<gene>
    <name evidence="6" type="primary">acsA</name>
    <name evidence="10" type="ORF">AUP44_03230</name>
</gene>
<feature type="domain" description="AMP-dependent synthetase/ligase" evidence="7">
    <location>
        <begin position="88"/>
        <end position="473"/>
    </location>
</feature>
<feature type="binding site" evidence="6">
    <location>
        <begin position="415"/>
        <end position="420"/>
    </location>
    <ligand>
        <name>ATP</name>
        <dbReference type="ChEBI" id="CHEBI:30616"/>
    </ligand>
</feature>
<feature type="binding site" evidence="6">
    <location>
        <position position="527"/>
    </location>
    <ligand>
        <name>CoA</name>
        <dbReference type="ChEBI" id="CHEBI:57287"/>
    </ligand>
</feature>
<dbReference type="OrthoDB" id="4471305at2"/>
<comment type="function">
    <text evidence="6">Catalyzes the conversion of acetate into acetyl-CoA (AcCoA), an essential intermediate at the junction of anabolic and catabolic pathways. AcsA undergoes a two-step reaction. In the first half reaction, AcsA combines acetate with ATP to form acetyl-adenylate (AcAMP) intermediate. In the second half reaction, it can then transfer the acetyl group from AcAMP to the sulfhydryl group of CoA, forming the product AcCoA.</text>
</comment>
<feature type="binding site" evidence="6">
    <location>
        <position position="546"/>
    </location>
    <ligand>
        <name>Mg(2+)</name>
        <dbReference type="ChEBI" id="CHEBI:18420"/>
    </ligand>
</feature>
<dbReference type="InterPro" id="IPR042099">
    <property type="entry name" value="ANL_N_sf"/>
</dbReference>
<dbReference type="EMBL" id="LPZR01000079">
    <property type="protein sequence ID" value="KYO54826.1"/>
    <property type="molecule type" value="Genomic_DNA"/>
</dbReference>
<dbReference type="Gene3D" id="3.40.50.12780">
    <property type="entry name" value="N-terminal domain of ligase-like"/>
    <property type="match status" value="1"/>
</dbReference>
<dbReference type="CDD" id="cd05966">
    <property type="entry name" value="ACS"/>
    <property type="match status" value="1"/>
</dbReference>
<evidence type="ECO:0000259" key="8">
    <source>
        <dbReference type="Pfam" id="PF13193"/>
    </source>
</evidence>
<evidence type="ECO:0000256" key="2">
    <source>
        <dbReference type="ARBA" id="ARBA00022598"/>
    </source>
</evidence>